<evidence type="ECO:0000256" key="2">
    <source>
        <dbReference type="ARBA" id="ARBA00022694"/>
    </source>
</evidence>
<keyword evidence="10" id="KW-1185">Reference proteome</keyword>
<dbReference type="Pfam" id="PF01416">
    <property type="entry name" value="PseudoU_synth_1"/>
    <property type="match status" value="1"/>
</dbReference>
<dbReference type="GO" id="GO:0005634">
    <property type="term" value="C:nucleus"/>
    <property type="evidence" value="ECO:0007669"/>
    <property type="project" value="TreeGrafter"/>
</dbReference>
<dbReference type="AlphaFoldDB" id="A0A9N8DER3"/>
<dbReference type="CDD" id="cd02568">
    <property type="entry name" value="PseudoU_synth_PUS1_PUS2"/>
    <property type="match status" value="1"/>
</dbReference>
<dbReference type="GO" id="GO:1990481">
    <property type="term" value="P:mRNA pseudouridine synthesis"/>
    <property type="evidence" value="ECO:0007669"/>
    <property type="project" value="TreeGrafter"/>
</dbReference>
<feature type="active site" description="Nucleophile" evidence="5">
    <location>
        <position position="199"/>
    </location>
</feature>
<feature type="domain" description="Pseudouridine synthase I TruA alpha/beta" evidence="8">
    <location>
        <begin position="323"/>
        <end position="430"/>
    </location>
</feature>
<dbReference type="Gene3D" id="3.30.70.580">
    <property type="entry name" value="Pseudouridine synthase I, catalytic domain, N-terminal subdomain"/>
    <property type="match status" value="1"/>
</dbReference>
<dbReference type="InterPro" id="IPR001406">
    <property type="entry name" value="PsdUridine_synth_TruA"/>
</dbReference>
<protein>
    <submittedName>
        <fullName evidence="9">Pseudouridine(27/28) synthase</fullName>
    </submittedName>
</protein>
<keyword evidence="2" id="KW-0819">tRNA processing</keyword>
<dbReference type="Gene3D" id="3.30.70.660">
    <property type="entry name" value="Pseudouridine synthase I, catalytic domain, C-terminal subdomain"/>
    <property type="match status" value="1"/>
</dbReference>
<name>A0A9N8DER3_9STRA</name>
<dbReference type="GO" id="GO:0003723">
    <property type="term" value="F:RNA binding"/>
    <property type="evidence" value="ECO:0007669"/>
    <property type="project" value="InterPro"/>
</dbReference>
<comment type="catalytic activity">
    <reaction evidence="4">
        <text>a uridine in tRNA = a pseudouridine in tRNA</text>
        <dbReference type="Rhea" id="RHEA:54572"/>
        <dbReference type="Rhea" id="RHEA-COMP:13339"/>
        <dbReference type="Rhea" id="RHEA-COMP:13934"/>
        <dbReference type="ChEBI" id="CHEBI:65314"/>
        <dbReference type="ChEBI" id="CHEBI:65315"/>
    </reaction>
</comment>
<evidence type="ECO:0000313" key="10">
    <source>
        <dbReference type="Proteomes" id="UP001153069"/>
    </source>
</evidence>
<dbReference type="PANTHER" id="PTHR11142">
    <property type="entry name" value="PSEUDOURIDYLATE SYNTHASE"/>
    <property type="match status" value="1"/>
</dbReference>
<feature type="compositionally biased region" description="Basic and acidic residues" evidence="7">
    <location>
        <begin position="69"/>
        <end position="89"/>
    </location>
</feature>
<organism evidence="9 10">
    <name type="scientific">Seminavis robusta</name>
    <dbReference type="NCBI Taxonomy" id="568900"/>
    <lineage>
        <taxon>Eukaryota</taxon>
        <taxon>Sar</taxon>
        <taxon>Stramenopiles</taxon>
        <taxon>Ochrophyta</taxon>
        <taxon>Bacillariophyta</taxon>
        <taxon>Bacillariophyceae</taxon>
        <taxon>Bacillariophycidae</taxon>
        <taxon>Naviculales</taxon>
        <taxon>Naviculaceae</taxon>
        <taxon>Seminavis</taxon>
    </lineage>
</organism>
<dbReference type="InterPro" id="IPR020094">
    <property type="entry name" value="TruA/RsuA/RluB/E/F_N"/>
</dbReference>
<evidence type="ECO:0000256" key="1">
    <source>
        <dbReference type="ARBA" id="ARBA00009375"/>
    </source>
</evidence>
<evidence type="ECO:0000256" key="7">
    <source>
        <dbReference type="SAM" id="MobiDB-lite"/>
    </source>
</evidence>
<dbReference type="GO" id="GO:0031119">
    <property type="term" value="P:tRNA pseudouridine synthesis"/>
    <property type="evidence" value="ECO:0007669"/>
    <property type="project" value="InterPro"/>
</dbReference>
<feature type="compositionally biased region" description="Basic residues" evidence="7">
    <location>
        <begin position="59"/>
        <end position="68"/>
    </location>
</feature>
<keyword evidence="3" id="KW-0413">Isomerase</keyword>
<feature type="binding site" evidence="6">
    <location>
        <position position="259"/>
    </location>
    <ligand>
        <name>substrate</name>
    </ligand>
</feature>
<gene>
    <name evidence="9" type="ORF">SEMRO_83_G044530.1</name>
</gene>
<dbReference type="InterPro" id="IPR020095">
    <property type="entry name" value="PsdUridine_synth_TruA_C"/>
</dbReference>
<accession>A0A9N8DER3</accession>
<dbReference type="FunFam" id="3.30.70.580:FF:000002">
    <property type="entry name" value="tRNA pseudouridine synthase"/>
    <property type="match status" value="1"/>
</dbReference>
<dbReference type="InterPro" id="IPR020097">
    <property type="entry name" value="PsdUridine_synth_TruA_a/b_dom"/>
</dbReference>
<dbReference type="EMBL" id="CAICTM010000082">
    <property type="protein sequence ID" value="CAB9500430.1"/>
    <property type="molecule type" value="Genomic_DNA"/>
</dbReference>
<feature type="compositionally biased region" description="Basic and acidic residues" evidence="7">
    <location>
        <begin position="17"/>
        <end position="43"/>
    </location>
</feature>
<dbReference type="PANTHER" id="PTHR11142:SF4">
    <property type="entry name" value="PSEUDOURIDYLATE SYNTHASE 1 HOMOLOG"/>
    <property type="match status" value="1"/>
</dbReference>
<evidence type="ECO:0000256" key="6">
    <source>
        <dbReference type="PIRSR" id="PIRSR641708-2"/>
    </source>
</evidence>
<dbReference type="SUPFAM" id="SSF55120">
    <property type="entry name" value="Pseudouridine synthase"/>
    <property type="match status" value="1"/>
</dbReference>
<feature type="compositionally biased region" description="Polar residues" evidence="7">
    <location>
        <begin position="1"/>
        <end position="15"/>
    </location>
</feature>
<feature type="compositionally biased region" description="Low complexity" evidence="7">
    <location>
        <begin position="48"/>
        <end position="58"/>
    </location>
</feature>
<proteinExistence type="inferred from homology"/>
<evidence type="ECO:0000256" key="3">
    <source>
        <dbReference type="ARBA" id="ARBA00023235"/>
    </source>
</evidence>
<evidence type="ECO:0000313" key="9">
    <source>
        <dbReference type="EMBL" id="CAB9500430.1"/>
    </source>
</evidence>
<evidence type="ECO:0000256" key="4">
    <source>
        <dbReference type="ARBA" id="ARBA00036943"/>
    </source>
</evidence>
<sequence length="518" mass="59849">MADNASENKPSTQAENPDVKEKTEAKKETEEKAEDNPEKNSDRKRGHNNNNNNQNNNNRGRRNKKSKYDKKNHTWRGDGDGDQRGNRDKQIHAGSYAHPAMRKLFNITLPPHLLPPDKPPTSEDYEAEKKQQEPKNFSKKKVAFLLAYLGTGFAGFQSNEGQRTLQADFELAMMRSELISPLNFGYFHKYSWSTSGRTDKGVHACAQVCSAKIQLKPDQSLDDVRQLINSHLPDKFRVLDIVRCGRSFCAKTGRSRVRYQYMIPAFCFWERNEFRDLMLQVAPKNKAGRAPGTPLSEEERQQIKNRIKDYRVTQEQLDSLQQALEKYQGTHCFHNFTKGLTSKDANAMRYIVSFKVEEPMVFENGMQWVPTQVIGQSFLLHQIRKMISVALDSVRLNLPNLIPPMLDKKTRAISDLAPAQGLFLEMSFYDNYNKKIENQPDMEKLDWSVEGTVPYERWKEFRNQVLMEHVVNEENKEGNFIQYLYNHDLYFEVDASYKLSHDSKAGKSDPEESKSNNS</sequence>
<dbReference type="GO" id="GO:0009982">
    <property type="term" value="F:pseudouridine synthase activity"/>
    <property type="evidence" value="ECO:0007669"/>
    <property type="project" value="InterPro"/>
</dbReference>
<feature type="region of interest" description="Disordered" evidence="7">
    <location>
        <begin position="109"/>
        <end position="134"/>
    </location>
</feature>
<reference evidence="9" key="1">
    <citation type="submission" date="2020-06" db="EMBL/GenBank/DDBJ databases">
        <authorList>
            <consortium name="Plant Systems Biology data submission"/>
        </authorList>
    </citation>
    <scope>NUCLEOTIDE SEQUENCE</scope>
    <source>
        <strain evidence="9">D6</strain>
    </source>
</reference>
<comment type="caution">
    <text evidence="9">The sequence shown here is derived from an EMBL/GenBank/DDBJ whole genome shotgun (WGS) entry which is preliminary data.</text>
</comment>
<dbReference type="Proteomes" id="UP001153069">
    <property type="component" value="Unassembled WGS sequence"/>
</dbReference>
<dbReference type="InterPro" id="IPR020103">
    <property type="entry name" value="PsdUridine_synth_cat_dom_sf"/>
</dbReference>
<evidence type="ECO:0000256" key="5">
    <source>
        <dbReference type="PIRSR" id="PIRSR641708-1"/>
    </source>
</evidence>
<evidence type="ECO:0000259" key="8">
    <source>
        <dbReference type="Pfam" id="PF01416"/>
    </source>
</evidence>
<dbReference type="InterPro" id="IPR041708">
    <property type="entry name" value="PUS1/PUS2-like"/>
</dbReference>
<comment type="similarity">
    <text evidence="1">Belongs to the tRNA pseudouridine synthase TruA family.</text>
</comment>
<dbReference type="OrthoDB" id="10256309at2759"/>
<feature type="region of interest" description="Disordered" evidence="7">
    <location>
        <begin position="1"/>
        <end position="89"/>
    </location>
</feature>